<dbReference type="Pfam" id="PF00643">
    <property type="entry name" value="zf-B_box"/>
    <property type="match status" value="1"/>
</dbReference>
<gene>
    <name evidence="3" type="ORF">DLAC_00541</name>
</gene>
<dbReference type="InterPro" id="IPR047153">
    <property type="entry name" value="TRIM45/56/19-like"/>
</dbReference>
<dbReference type="CDD" id="cd19756">
    <property type="entry name" value="Bbox2"/>
    <property type="match status" value="1"/>
</dbReference>
<evidence type="ECO:0000256" key="1">
    <source>
        <dbReference type="PROSITE-ProRule" id="PRU00024"/>
    </source>
</evidence>
<name>A0A152AA05_TIELA</name>
<keyword evidence="1" id="KW-0479">Metal-binding</keyword>
<sequence length="500" mass="58845">METCTKDKHLQEVILYCLECKNSVCVSCTKDHRKHDMIDLESYKKELAKDLDVIKNKAQDRINQLSVKQSENKAGQLLVEDSYNDYKNLIENIFKKIFDGAHIKQAELQRKLKSLYDDIIEKYTIQESSIDNEINQLKKSLETTQLISSLEYLNSTINTTLQNNQVTNFSSQNISISMDYKQQHEFILNQIKEFQMKFQLNNSNTNISNNINNININNNNYNYLVKFSHMRNYFKFYNIDLNQFYEANILTPVALNQQIMETHSPITVNNCVYLFSDRVYKLDLTANEYRLEYYKYQGPYQMPSRFTSIYGGNGSFYIFCLDRKRTFQLDLNTFTLSYLGASCDLPFLNINSLIGIHREQIFVLDSTNLHSLNLWDKTIKSQETNRKVSIKKGCYVPDKTFYAISFTTNEVLWLRFNIDDLKWETLKATPSNFYFSENCRFQYRPSNHSIFVIDLYDSLFSYDIKSDTWTKQGSVDSQDDSPDCTNYYILSNYFNPKTTN</sequence>
<dbReference type="Gene3D" id="3.30.160.60">
    <property type="entry name" value="Classic Zinc Finger"/>
    <property type="match status" value="1"/>
</dbReference>
<dbReference type="PANTHER" id="PTHR25462:SF296">
    <property type="entry name" value="MEIOTIC P26, ISOFORM F"/>
    <property type="match status" value="1"/>
</dbReference>
<protein>
    <recommendedName>
        <fullName evidence="2">B box-type domain-containing protein</fullName>
    </recommendedName>
</protein>
<dbReference type="SUPFAM" id="SSF50965">
    <property type="entry name" value="Galactose oxidase, central domain"/>
    <property type="match status" value="1"/>
</dbReference>
<evidence type="ECO:0000313" key="3">
    <source>
        <dbReference type="EMBL" id="KYR03050.1"/>
    </source>
</evidence>
<dbReference type="Proteomes" id="UP000076078">
    <property type="component" value="Unassembled WGS sequence"/>
</dbReference>
<dbReference type="EMBL" id="LODT01000001">
    <property type="protein sequence ID" value="KYR03050.1"/>
    <property type="molecule type" value="Genomic_DNA"/>
</dbReference>
<keyword evidence="4" id="KW-1185">Reference proteome</keyword>
<dbReference type="SUPFAM" id="SSF57845">
    <property type="entry name" value="B-box zinc-binding domain"/>
    <property type="match status" value="1"/>
</dbReference>
<dbReference type="PROSITE" id="PS50119">
    <property type="entry name" value="ZF_BBOX"/>
    <property type="match status" value="1"/>
</dbReference>
<dbReference type="InterPro" id="IPR011043">
    <property type="entry name" value="Gal_Oxase/kelch_b-propeller"/>
</dbReference>
<accession>A0A152AA05</accession>
<proteinExistence type="predicted"/>
<reference evidence="3 4" key="1">
    <citation type="submission" date="2015-12" db="EMBL/GenBank/DDBJ databases">
        <title>Dictyostelia acquired genes for synthesis and detection of signals that induce cell-type specialization by lateral gene transfer from prokaryotes.</title>
        <authorList>
            <person name="Gloeckner G."/>
            <person name="Schaap P."/>
        </authorList>
    </citation>
    <scope>NUCLEOTIDE SEQUENCE [LARGE SCALE GENOMIC DNA]</scope>
    <source>
        <strain evidence="3 4">TK</strain>
    </source>
</reference>
<comment type="caution">
    <text evidence="3">The sequence shown here is derived from an EMBL/GenBank/DDBJ whole genome shotgun (WGS) entry which is preliminary data.</text>
</comment>
<keyword evidence="1" id="KW-0863">Zinc-finger</keyword>
<dbReference type="InParanoid" id="A0A152AA05"/>
<evidence type="ECO:0000313" key="4">
    <source>
        <dbReference type="Proteomes" id="UP000076078"/>
    </source>
</evidence>
<evidence type="ECO:0000259" key="2">
    <source>
        <dbReference type="PROSITE" id="PS50119"/>
    </source>
</evidence>
<organism evidence="3 4">
    <name type="scientific">Tieghemostelium lacteum</name>
    <name type="common">Slime mold</name>
    <name type="synonym">Dictyostelium lacteum</name>
    <dbReference type="NCBI Taxonomy" id="361077"/>
    <lineage>
        <taxon>Eukaryota</taxon>
        <taxon>Amoebozoa</taxon>
        <taxon>Evosea</taxon>
        <taxon>Eumycetozoa</taxon>
        <taxon>Dictyostelia</taxon>
        <taxon>Dictyosteliales</taxon>
        <taxon>Raperosteliaceae</taxon>
        <taxon>Tieghemostelium</taxon>
    </lineage>
</organism>
<dbReference type="AlphaFoldDB" id="A0A152AA05"/>
<feature type="domain" description="B box-type" evidence="2">
    <location>
        <begin position="1"/>
        <end position="40"/>
    </location>
</feature>
<dbReference type="GO" id="GO:0008270">
    <property type="term" value="F:zinc ion binding"/>
    <property type="evidence" value="ECO:0007669"/>
    <property type="project" value="UniProtKB-KW"/>
</dbReference>
<dbReference type="InterPro" id="IPR000315">
    <property type="entry name" value="Znf_B-box"/>
</dbReference>
<keyword evidence="1" id="KW-0862">Zinc</keyword>
<dbReference type="PANTHER" id="PTHR25462">
    <property type="entry name" value="BONUS, ISOFORM C-RELATED"/>
    <property type="match status" value="1"/>
</dbReference>